<dbReference type="PANTHER" id="PTHR36436">
    <property type="entry name" value="SLL5081 PROTEIN"/>
    <property type="match status" value="1"/>
</dbReference>
<dbReference type="InterPro" id="IPR015315">
    <property type="entry name" value="DUF1963"/>
</dbReference>
<name>A0ABV8JKY2_9BACL</name>
<dbReference type="Gene3D" id="2.30.320.10">
    <property type="entry name" value="YwqG-like"/>
    <property type="match status" value="1"/>
</dbReference>
<organism evidence="1 2">
    <name type="scientific">Salinithrix halophila</name>
    <dbReference type="NCBI Taxonomy" id="1485204"/>
    <lineage>
        <taxon>Bacteria</taxon>
        <taxon>Bacillati</taxon>
        <taxon>Bacillota</taxon>
        <taxon>Bacilli</taxon>
        <taxon>Bacillales</taxon>
        <taxon>Thermoactinomycetaceae</taxon>
        <taxon>Salinithrix</taxon>
    </lineage>
</organism>
<comment type="caution">
    <text evidence="1">The sequence shown here is derived from an EMBL/GenBank/DDBJ whole genome shotgun (WGS) entry which is preliminary data.</text>
</comment>
<gene>
    <name evidence="1" type="ORF">ACFOUO_11510</name>
</gene>
<dbReference type="EMBL" id="JBHSAP010000015">
    <property type="protein sequence ID" value="MFC4077427.1"/>
    <property type="molecule type" value="Genomic_DNA"/>
</dbReference>
<protein>
    <submittedName>
        <fullName evidence="1">YwqG family protein</fullName>
    </submittedName>
</protein>
<sequence length="265" mass="29852">MPEKMEEKITALLEESGLSEMQEEILSTLVPCVVIKPGEEDEDLPVGSSKFGGLPDLPANEPYPEAPGTHLSFLAQYNLKELASIGEFPFLPESGMLYFFLAVDEIPPDSPLNPGSWLVFYRSTEAKGLVPALLPEDMPRELLLPERGITFVKEKQLPDVEATEDMEDMEDMYFHLMDQLYELENREGGYHQAFGQPLELSGDVFKECALRSGLPGEWTLLLQVDSDPETLEMAWGNLGMLYFCITEEDLAALRFERTWLVTQAH</sequence>
<proteinExistence type="predicted"/>
<dbReference type="SUPFAM" id="SSF103032">
    <property type="entry name" value="Hypothetical protein YwqG"/>
    <property type="match status" value="1"/>
</dbReference>
<evidence type="ECO:0000313" key="2">
    <source>
        <dbReference type="Proteomes" id="UP001595843"/>
    </source>
</evidence>
<dbReference type="RefSeq" id="WP_380705246.1">
    <property type="nucleotide sequence ID" value="NZ_JBHSAP010000015.1"/>
</dbReference>
<dbReference type="Proteomes" id="UP001595843">
    <property type="component" value="Unassembled WGS sequence"/>
</dbReference>
<evidence type="ECO:0000313" key="1">
    <source>
        <dbReference type="EMBL" id="MFC4077427.1"/>
    </source>
</evidence>
<dbReference type="Pfam" id="PF09234">
    <property type="entry name" value="DUF1963"/>
    <property type="match status" value="1"/>
</dbReference>
<keyword evidence="2" id="KW-1185">Reference proteome</keyword>
<accession>A0ABV8JKY2</accession>
<dbReference type="PANTHER" id="PTHR36436:SF6">
    <property type="entry name" value="SLL5081 PROTEIN"/>
    <property type="match status" value="1"/>
</dbReference>
<dbReference type="InterPro" id="IPR035948">
    <property type="entry name" value="YwqG-like_sf"/>
</dbReference>
<reference evidence="2" key="1">
    <citation type="journal article" date="2019" name="Int. J. Syst. Evol. Microbiol.">
        <title>The Global Catalogue of Microorganisms (GCM) 10K type strain sequencing project: providing services to taxonomists for standard genome sequencing and annotation.</title>
        <authorList>
            <consortium name="The Broad Institute Genomics Platform"/>
            <consortium name="The Broad Institute Genome Sequencing Center for Infectious Disease"/>
            <person name="Wu L."/>
            <person name="Ma J."/>
        </authorList>
    </citation>
    <scope>NUCLEOTIDE SEQUENCE [LARGE SCALE GENOMIC DNA]</scope>
    <source>
        <strain evidence="2">IBRC-M 10813</strain>
    </source>
</reference>